<organism evidence="1">
    <name type="scientific">marine sediment metagenome</name>
    <dbReference type="NCBI Taxonomy" id="412755"/>
    <lineage>
        <taxon>unclassified sequences</taxon>
        <taxon>metagenomes</taxon>
        <taxon>ecological metagenomes</taxon>
    </lineage>
</organism>
<dbReference type="EMBL" id="LAZR01004201">
    <property type="protein sequence ID" value="KKN10820.1"/>
    <property type="molecule type" value="Genomic_DNA"/>
</dbReference>
<feature type="non-terminal residue" evidence="1">
    <location>
        <position position="1"/>
    </location>
</feature>
<protein>
    <submittedName>
        <fullName evidence="1">Uncharacterized protein</fullName>
    </submittedName>
</protein>
<name>A0A0F9MU54_9ZZZZ</name>
<sequence length="67" mass="7492">YVTAGTQQVVGLTTLVSQGEYNQFSESFYLATLTDAHWDDDLDLILSSFDGYWAYMEAADTFEVPSP</sequence>
<evidence type="ECO:0000313" key="1">
    <source>
        <dbReference type="EMBL" id="KKN10820.1"/>
    </source>
</evidence>
<gene>
    <name evidence="1" type="ORF">LCGC14_1032850</name>
</gene>
<reference evidence="1" key="1">
    <citation type="journal article" date="2015" name="Nature">
        <title>Complex archaea that bridge the gap between prokaryotes and eukaryotes.</title>
        <authorList>
            <person name="Spang A."/>
            <person name="Saw J.H."/>
            <person name="Jorgensen S.L."/>
            <person name="Zaremba-Niedzwiedzka K."/>
            <person name="Martijn J."/>
            <person name="Lind A.E."/>
            <person name="van Eijk R."/>
            <person name="Schleper C."/>
            <person name="Guy L."/>
            <person name="Ettema T.J."/>
        </authorList>
    </citation>
    <scope>NUCLEOTIDE SEQUENCE</scope>
</reference>
<proteinExistence type="predicted"/>
<accession>A0A0F9MU54</accession>
<comment type="caution">
    <text evidence="1">The sequence shown here is derived from an EMBL/GenBank/DDBJ whole genome shotgun (WGS) entry which is preliminary data.</text>
</comment>
<dbReference type="AlphaFoldDB" id="A0A0F9MU54"/>